<dbReference type="Proteomes" id="UP000244005">
    <property type="component" value="Unassembled WGS sequence"/>
</dbReference>
<keyword evidence="2" id="KW-1185">Reference proteome</keyword>
<gene>
    <name evidence="1" type="ORF">MARPO_0169s0022</name>
</gene>
<dbReference type="AlphaFoldDB" id="A0A2R6W387"/>
<sequence>MQEPGKQGNAPCEAFFYHRNYFSFFHSDNRIHRIKSSIAEPFPVHSHDIIKCSPSEMITHHLYAMGYAALCATPRGTSKNF</sequence>
<evidence type="ECO:0000313" key="1">
    <source>
        <dbReference type="EMBL" id="PTQ28262.1"/>
    </source>
</evidence>
<organism evidence="1 2">
    <name type="scientific">Marchantia polymorpha</name>
    <name type="common">Common liverwort</name>
    <name type="synonym">Marchantia aquatica</name>
    <dbReference type="NCBI Taxonomy" id="3197"/>
    <lineage>
        <taxon>Eukaryota</taxon>
        <taxon>Viridiplantae</taxon>
        <taxon>Streptophyta</taxon>
        <taxon>Embryophyta</taxon>
        <taxon>Marchantiophyta</taxon>
        <taxon>Marchantiopsida</taxon>
        <taxon>Marchantiidae</taxon>
        <taxon>Marchantiales</taxon>
        <taxon>Marchantiaceae</taxon>
        <taxon>Marchantia</taxon>
    </lineage>
</organism>
<evidence type="ECO:0000313" key="2">
    <source>
        <dbReference type="Proteomes" id="UP000244005"/>
    </source>
</evidence>
<proteinExistence type="predicted"/>
<protein>
    <submittedName>
        <fullName evidence="1">Uncharacterized protein</fullName>
    </submittedName>
</protein>
<accession>A0A2R6W387</accession>
<reference evidence="2" key="1">
    <citation type="journal article" date="2017" name="Cell">
        <title>Insights into land plant evolution garnered from the Marchantia polymorpha genome.</title>
        <authorList>
            <person name="Bowman J.L."/>
            <person name="Kohchi T."/>
            <person name="Yamato K.T."/>
            <person name="Jenkins J."/>
            <person name="Shu S."/>
            <person name="Ishizaki K."/>
            <person name="Yamaoka S."/>
            <person name="Nishihama R."/>
            <person name="Nakamura Y."/>
            <person name="Berger F."/>
            <person name="Adam C."/>
            <person name="Aki S.S."/>
            <person name="Althoff F."/>
            <person name="Araki T."/>
            <person name="Arteaga-Vazquez M.A."/>
            <person name="Balasubrmanian S."/>
            <person name="Barry K."/>
            <person name="Bauer D."/>
            <person name="Boehm C.R."/>
            <person name="Briginshaw L."/>
            <person name="Caballero-Perez J."/>
            <person name="Catarino B."/>
            <person name="Chen F."/>
            <person name="Chiyoda S."/>
            <person name="Chovatia M."/>
            <person name="Davies K.M."/>
            <person name="Delmans M."/>
            <person name="Demura T."/>
            <person name="Dierschke T."/>
            <person name="Dolan L."/>
            <person name="Dorantes-Acosta A.E."/>
            <person name="Eklund D.M."/>
            <person name="Florent S.N."/>
            <person name="Flores-Sandoval E."/>
            <person name="Fujiyama A."/>
            <person name="Fukuzawa H."/>
            <person name="Galik B."/>
            <person name="Grimanelli D."/>
            <person name="Grimwood J."/>
            <person name="Grossniklaus U."/>
            <person name="Hamada T."/>
            <person name="Haseloff J."/>
            <person name="Hetherington A.J."/>
            <person name="Higo A."/>
            <person name="Hirakawa Y."/>
            <person name="Hundley H.N."/>
            <person name="Ikeda Y."/>
            <person name="Inoue K."/>
            <person name="Inoue S.I."/>
            <person name="Ishida S."/>
            <person name="Jia Q."/>
            <person name="Kakita M."/>
            <person name="Kanazawa T."/>
            <person name="Kawai Y."/>
            <person name="Kawashima T."/>
            <person name="Kennedy M."/>
            <person name="Kinose K."/>
            <person name="Kinoshita T."/>
            <person name="Kohara Y."/>
            <person name="Koide E."/>
            <person name="Komatsu K."/>
            <person name="Kopischke S."/>
            <person name="Kubo M."/>
            <person name="Kyozuka J."/>
            <person name="Lagercrantz U."/>
            <person name="Lin S.S."/>
            <person name="Lindquist E."/>
            <person name="Lipzen A.M."/>
            <person name="Lu C.W."/>
            <person name="De Luna E."/>
            <person name="Martienssen R.A."/>
            <person name="Minamino N."/>
            <person name="Mizutani M."/>
            <person name="Mizutani M."/>
            <person name="Mochizuki N."/>
            <person name="Monte I."/>
            <person name="Mosher R."/>
            <person name="Nagasaki H."/>
            <person name="Nakagami H."/>
            <person name="Naramoto S."/>
            <person name="Nishitani K."/>
            <person name="Ohtani M."/>
            <person name="Okamoto T."/>
            <person name="Okumura M."/>
            <person name="Phillips J."/>
            <person name="Pollak B."/>
            <person name="Reinders A."/>
            <person name="Rovekamp M."/>
            <person name="Sano R."/>
            <person name="Sawa S."/>
            <person name="Schmid M.W."/>
            <person name="Shirakawa M."/>
            <person name="Solano R."/>
            <person name="Spunde A."/>
            <person name="Suetsugu N."/>
            <person name="Sugano S."/>
            <person name="Sugiyama A."/>
            <person name="Sun R."/>
            <person name="Suzuki Y."/>
            <person name="Takenaka M."/>
            <person name="Takezawa D."/>
            <person name="Tomogane H."/>
            <person name="Tsuzuki M."/>
            <person name="Ueda T."/>
            <person name="Umeda M."/>
            <person name="Ward J.M."/>
            <person name="Watanabe Y."/>
            <person name="Yazaki K."/>
            <person name="Yokoyama R."/>
            <person name="Yoshitake Y."/>
            <person name="Yotsui I."/>
            <person name="Zachgo S."/>
            <person name="Schmutz J."/>
        </authorList>
    </citation>
    <scope>NUCLEOTIDE SEQUENCE [LARGE SCALE GENOMIC DNA]</scope>
    <source>
        <strain evidence="2">Tak-1</strain>
    </source>
</reference>
<dbReference type="EMBL" id="KZ772839">
    <property type="protein sequence ID" value="PTQ28262.1"/>
    <property type="molecule type" value="Genomic_DNA"/>
</dbReference>
<name>A0A2R6W387_MARPO</name>